<organism evidence="2 3">
    <name type="scientific">Rhodocytophaga aerolata</name>
    <dbReference type="NCBI Taxonomy" id="455078"/>
    <lineage>
        <taxon>Bacteria</taxon>
        <taxon>Pseudomonadati</taxon>
        <taxon>Bacteroidota</taxon>
        <taxon>Cytophagia</taxon>
        <taxon>Cytophagales</taxon>
        <taxon>Rhodocytophagaceae</taxon>
        <taxon>Rhodocytophaga</taxon>
    </lineage>
</organism>
<dbReference type="EMBL" id="JAUKPO010000017">
    <property type="protein sequence ID" value="MDO1449177.1"/>
    <property type="molecule type" value="Genomic_DNA"/>
</dbReference>
<evidence type="ECO:0000313" key="2">
    <source>
        <dbReference type="EMBL" id="MDO1449177.1"/>
    </source>
</evidence>
<comment type="caution">
    <text evidence="2">The sequence shown here is derived from an EMBL/GenBank/DDBJ whole genome shotgun (WGS) entry which is preliminary data.</text>
</comment>
<proteinExistence type="predicted"/>
<reference evidence="2" key="1">
    <citation type="submission" date="2023-07" db="EMBL/GenBank/DDBJ databases">
        <title>The genome sequence of Rhodocytophaga aerolata KACC 12507.</title>
        <authorList>
            <person name="Zhang X."/>
        </authorList>
    </citation>
    <scope>NUCLEOTIDE SEQUENCE</scope>
    <source>
        <strain evidence="2">KACC 12507</strain>
    </source>
</reference>
<keyword evidence="1" id="KW-0732">Signal</keyword>
<feature type="chain" id="PRO_5045919165" evidence="1">
    <location>
        <begin position="21"/>
        <end position="120"/>
    </location>
</feature>
<dbReference type="Proteomes" id="UP001168528">
    <property type="component" value="Unassembled WGS sequence"/>
</dbReference>
<evidence type="ECO:0000256" key="1">
    <source>
        <dbReference type="SAM" id="SignalP"/>
    </source>
</evidence>
<gene>
    <name evidence="2" type="ORF">Q0590_23070</name>
</gene>
<feature type="signal peptide" evidence="1">
    <location>
        <begin position="1"/>
        <end position="20"/>
    </location>
</feature>
<accession>A0ABT8RAP4</accession>
<keyword evidence="3" id="KW-1185">Reference proteome</keyword>
<sequence length="120" mass="13578">MRRLILLICFYSFVTIKVNAQSSPPRTTSFAKPVAANANEYAKQNLLWIKTGNDFDQNTLNAEAIDQEIERRIKEYDLETAVITYDVPINSKRLTKPNGKSSYGNYNSNIQSALYAAPQI</sequence>
<dbReference type="RefSeq" id="WP_302039980.1">
    <property type="nucleotide sequence ID" value="NZ_JAUKPO010000017.1"/>
</dbReference>
<name>A0ABT8RAP4_9BACT</name>
<protein>
    <submittedName>
        <fullName evidence="2">Uncharacterized protein</fullName>
    </submittedName>
</protein>
<evidence type="ECO:0000313" key="3">
    <source>
        <dbReference type="Proteomes" id="UP001168528"/>
    </source>
</evidence>